<feature type="domain" description="OmpA-like" evidence="6">
    <location>
        <begin position="405"/>
        <end position="524"/>
    </location>
</feature>
<feature type="chain" id="PRO_5046778754" evidence="5">
    <location>
        <begin position="22"/>
        <end position="526"/>
    </location>
</feature>
<keyword evidence="3" id="KW-0998">Cell outer membrane</keyword>
<evidence type="ECO:0000256" key="3">
    <source>
        <dbReference type="ARBA" id="ARBA00023237"/>
    </source>
</evidence>
<reference evidence="7 8" key="1">
    <citation type="submission" date="2021-05" db="EMBL/GenBank/DDBJ databases">
        <title>The draft genome of Geobacter luticola JCM 17780.</title>
        <authorList>
            <person name="Xu Z."/>
            <person name="Masuda Y."/>
            <person name="Itoh H."/>
            <person name="Senoo K."/>
        </authorList>
    </citation>
    <scope>NUCLEOTIDE SEQUENCE [LARGE SCALE GENOMIC DNA]</scope>
    <source>
        <strain evidence="7 8">JCM 17780</strain>
    </source>
</reference>
<dbReference type="Gene3D" id="3.30.1330.60">
    <property type="entry name" value="OmpA-like domain"/>
    <property type="match status" value="1"/>
</dbReference>
<organism evidence="7 8">
    <name type="scientific">Geomobilimonas luticola</name>
    <dbReference type="NCBI Taxonomy" id="1114878"/>
    <lineage>
        <taxon>Bacteria</taxon>
        <taxon>Pseudomonadati</taxon>
        <taxon>Thermodesulfobacteriota</taxon>
        <taxon>Desulfuromonadia</taxon>
        <taxon>Geobacterales</taxon>
        <taxon>Geobacteraceae</taxon>
        <taxon>Geomobilimonas</taxon>
    </lineage>
</organism>
<name>A0ABS5SCS7_9BACT</name>
<dbReference type="InterPro" id="IPR006665">
    <property type="entry name" value="OmpA-like"/>
</dbReference>
<comment type="caution">
    <text evidence="7">The sequence shown here is derived from an EMBL/GenBank/DDBJ whole genome shotgun (WGS) entry which is preliminary data.</text>
</comment>
<dbReference type="CDD" id="cd07185">
    <property type="entry name" value="OmpA_C-like"/>
    <property type="match status" value="1"/>
</dbReference>
<evidence type="ECO:0000259" key="6">
    <source>
        <dbReference type="PROSITE" id="PS51123"/>
    </source>
</evidence>
<evidence type="ECO:0000256" key="4">
    <source>
        <dbReference type="PROSITE-ProRule" id="PRU00473"/>
    </source>
</evidence>
<evidence type="ECO:0000313" key="7">
    <source>
        <dbReference type="EMBL" id="MBT0653183.1"/>
    </source>
</evidence>
<dbReference type="InterPro" id="IPR050330">
    <property type="entry name" value="Bact_OuterMem_StrucFunc"/>
</dbReference>
<dbReference type="InterPro" id="IPR006664">
    <property type="entry name" value="OMP_bac"/>
</dbReference>
<dbReference type="SUPFAM" id="SSF103088">
    <property type="entry name" value="OmpA-like"/>
    <property type="match status" value="1"/>
</dbReference>
<dbReference type="PANTHER" id="PTHR30329:SF21">
    <property type="entry name" value="LIPOPROTEIN YIAD-RELATED"/>
    <property type="match status" value="1"/>
</dbReference>
<evidence type="ECO:0000256" key="1">
    <source>
        <dbReference type="ARBA" id="ARBA00004442"/>
    </source>
</evidence>
<feature type="signal peptide" evidence="5">
    <location>
        <begin position="1"/>
        <end position="21"/>
    </location>
</feature>
<keyword evidence="8" id="KW-1185">Reference proteome</keyword>
<comment type="subcellular location">
    <subcellularLocation>
        <location evidence="1">Cell outer membrane</location>
    </subcellularLocation>
</comment>
<proteinExistence type="predicted"/>
<dbReference type="EMBL" id="JAHCVK010000002">
    <property type="protein sequence ID" value="MBT0653183.1"/>
    <property type="molecule type" value="Genomic_DNA"/>
</dbReference>
<keyword evidence="2 4" id="KW-0472">Membrane</keyword>
<dbReference type="Pfam" id="PF00691">
    <property type="entry name" value="OmpA"/>
    <property type="match status" value="1"/>
</dbReference>
<dbReference type="PRINTS" id="PR01021">
    <property type="entry name" value="OMPADOMAIN"/>
</dbReference>
<dbReference type="Proteomes" id="UP000756860">
    <property type="component" value="Unassembled WGS sequence"/>
</dbReference>
<evidence type="ECO:0000256" key="5">
    <source>
        <dbReference type="SAM" id="SignalP"/>
    </source>
</evidence>
<keyword evidence="5" id="KW-0732">Signal</keyword>
<dbReference type="InterPro" id="IPR036737">
    <property type="entry name" value="OmpA-like_sf"/>
</dbReference>
<evidence type="ECO:0000313" key="8">
    <source>
        <dbReference type="Proteomes" id="UP000756860"/>
    </source>
</evidence>
<evidence type="ECO:0000256" key="2">
    <source>
        <dbReference type="ARBA" id="ARBA00023136"/>
    </source>
</evidence>
<gene>
    <name evidence="7" type="ORF">KI810_08960</name>
</gene>
<dbReference type="PANTHER" id="PTHR30329">
    <property type="entry name" value="STATOR ELEMENT OF FLAGELLAR MOTOR COMPLEX"/>
    <property type="match status" value="1"/>
</dbReference>
<protein>
    <submittedName>
        <fullName evidence="7">OmpA family protein</fullName>
    </submittedName>
</protein>
<sequence length="526" mass="57115">MKKILFITMGALVLSAPCAFANPSQSGVTGLLAVPSADTLDSGNLCVGIWGDLSKNKETGKHAVVMPAALTLGIGSFWEIYGSYPNLLFNDQQELANRGTANLGTKLRIFGKRNANFKLATDIFAMRHVSDNPDINGVTDVGGRLIASFFAPWFAVHAYGGYLSPGNRPGTAMEDQILYGGGVEFSPTSRTKLTLELTGSQNSKSGTSSKDAPIESLVGFQYYVSPHLTINAGAGARVNSVGQDWRAIIGFTTCQGVGTYIKPVPRLVMEPEAKPQEAVKAAKIAPISSLLLKSTAVTPASKIELPVDPDREEIVIKPFGQVVIPPQPQRAQTTLPVMPVLQTMPVLTQQVPLPPRKEEVRVAPQEVVATGDEQVEGQTPLLAVEVKGEKVEVLPGGTQKLPETVKVYRKFRFPDVMFEFGQMDLSEEVKRSLSEVAEQIRADKKTAFIRIDGHTDSIGSDKYNMDLSLKRAIAVANHLITREGIDPKTLFVKGMGKTRLLSDNVTTEGRRINRRFEIMFLVPKGK</sequence>
<dbReference type="PROSITE" id="PS51123">
    <property type="entry name" value="OMPA_2"/>
    <property type="match status" value="1"/>
</dbReference>
<dbReference type="RefSeq" id="WP_214175159.1">
    <property type="nucleotide sequence ID" value="NZ_JAHCVK010000002.1"/>
</dbReference>
<accession>A0ABS5SCS7</accession>